<protein>
    <recommendedName>
        <fullName evidence="3">SnoaL-like domain-containing protein</fullName>
    </recommendedName>
</protein>
<reference evidence="1 2" key="1">
    <citation type="journal article" date="2014" name="Nat. Commun.">
        <title>Klebsormidium flaccidum genome reveals primary factors for plant terrestrial adaptation.</title>
        <authorList>
            <person name="Hori K."/>
            <person name="Maruyama F."/>
            <person name="Fujisawa T."/>
            <person name="Togashi T."/>
            <person name="Yamamoto N."/>
            <person name="Seo M."/>
            <person name="Sato S."/>
            <person name="Yamada T."/>
            <person name="Mori H."/>
            <person name="Tajima N."/>
            <person name="Moriyama T."/>
            <person name="Ikeuchi M."/>
            <person name="Watanabe M."/>
            <person name="Wada H."/>
            <person name="Kobayashi K."/>
            <person name="Saito M."/>
            <person name="Masuda T."/>
            <person name="Sasaki-Sekimoto Y."/>
            <person name="Mashiguchi K."/>
            <person name="Awai K."/>
            <person name="Shimojima M."/>
            <person name="Masuda S."/>
            <person name="Iwai M."/>
            <person name="Nobusawa T."/>
            <person name="Narise T."/>
            <person name="Kondo S."/>
            <person name="Saito H."/>
            <person name="Sato R."/>
            <person name="Murakawa M."/>
            <person name="Ihara Y."/>
            <person name="Oshima-Yamada Y."/>
            <person name="Ohtaka K."/>
            <person name="Satoh M."/>
            <person name="Sonobe K."/>
            <person name="Ishii M."/>
            <person name="Ohtani R."/>
            <person name="Kanamori-Sato M."/>
            <person name="Honoki R."/>
            <person name="Miyazaki D."/>
            <person name="Mochizuki H."/>
            <person name="Umetsu J."/>
            <person name="Higashi K."/>
            <person name="Shibata D."/>
            <person name="Kamiya Y."/>
            <person name="Sato N."/>
            <person name="Nakamura Y."/>
            <person name="Tabata S."/>
            <person name="Ida S."/>
            <person name="Kurokawa K."/>
            <person name="Ohta H."/>
        </authorList>
    </citation>
    <scope>NUCLEOTIDE SEQUENCE [LARGE SCALE GENOMIC DNA]</scope>
    <source>
        <strain evidence="1 2">NIES-2285</strain>
    </source>
</reference>
<organism evidence="1 2">
    <name type="scientific">Klebsormidium nitens</name>
    <name type="common">Green alga</name>
    <name type="synonym">Ulothrix nitens</name>
    <dbReference type="NCBI Taxonomy" id="105231"/>
    <lineage>
        <taxon>Eukaryota</taxon>
        <taxon>Viridiplantae</taxon>
        <taxon>Streptophyta</taxon>
        <taxon>Klebsormidiophyceae</taxon>
        <taxon>Klebsormidiales</taxon>
        <taxon>Klebsormidiaceae</taxon>
        <taxon>Klebsormidium</taxon>
    </lineage>
</organism>
<sequence>MPTLVLGAAKADLRLPEGQKGASQKPPDTDLVGLICVIFSALSSWDWKTIGDAMCEDIEWNYAASGVNAGEAPLFGTKQGRKATLKHLQRIQKLLDVKEAKMDWDHVSVYGHRVSCQGFEKALVRATGKTYETDLGYIFFFEENKMSKVYIYAKDAKGINEAFTKAASGWSGV</sequence>
<proteinExistence type="predicted"/>
<evidence type="ECO:0000313" key="2">
    <source>
        <dbReference type="Proteomes" id="UP000054558"/>
    </source>
</evidence>
<gene>
    <name evidence="1" type="ORF">KFL_001650090</name>
</gene>
<dbReference type="SUPFAM" id="SSF54427">
    <property type="entry name" value="NTF2-like"/>
    <property type="match status" value="1"/>
</dbReference>
<evidence type="ECO:0000313" key="1">
    <source>
        <dbReference type="EMBL" id="GAQ83856.1"/>
    </source>
</evidence>
<accession>A0A1Y1I574</accession>
<evidence type="ECO:0008006" key="3">
    <source>
        <dbReference type="Google" id="ProtNLM"/>
    </source>
</evidence>
<dbReference type="Proteomes" id="UP000054558">
    <property type="component" value="Unassembled WGS sequence"/>
</dbReference>
<dbReference type="InterPro" id="IPR032710">
    <property type="entry name" value="NTF2-like_dom_sf"/>
</dbReference>
<dbReference type="AlphaFoldDB" id="A0A1Y1I574"/>
<dbReference type="EMBL" id="DF237114">
    <property type="protein sequence ID" value="GAQ83856.1"/>
    <property type="molecule type" value="Genomic_DNA"/>
</dbReference>
<name>A0A1Y1I574_KLENI</name>
<dbReference type="Gene3D" id="3.10.450.50">
    <property type="match status" value="1"/>
</dbReference>
<keyword evidence="2" id="KW-1185">Reference proteome</keyword>